<proteinExistence type="predicted"/>
<evidence type="ECO:0000313" key="2">
    <source>
        <dbReference type="Proteomes" id="UP000887540"/>
    </source>
</evidence>
<dbReference type="AlphaFoldDB" id="A0A914BWQ0"/>
<accession>A0A914BWQ0</accession>
<feature type="chain" id="PRO_5037528349" evidence="1">
    <location>
        <begin position="29"/>
        <end position="111"/>
    </location>
</feature>
<reference evidence="3" key="1">
    <citation type="submission" date="2022-11" db="UniProtKB">
        <authorList>
            <consortium name="WormBaseParasite"/>
        </authorList>
    </citation>
    <scope>IDENTIFICATION</scope>
</reference>
<evidence type="ECO:0000313" key="3">
    <source>
        <dbReference type="WBParaSite" id="ACRNAN_Path_1177.g4554.t1"/>
    </source>
</evidence>
<keyword evidence="2" id="KW-1185">Reference proteome</keyword>
<dbReference type="WBParaSite" id="ACRNAN_Path_1177.g4554.t1">
    <property type="protein sequence ID" value="ACRNAN_Path_1177.g4554.t1"/>
    <property type="gene ID" value="ACRNAN_Path_1177.g4554"/>
</dbReference>
<sequence length="111" mass="13019">MLNFQVKDILKFSWAFLFLAMLTSSAFGAPAETSNNNDFTVIQASNPRRYSDKLALMRMAYQPYLNEEIVPQAYKRASFGDHHIQSRAMNQFKNCYFSPVQCVLLERRRRR</sequence>
<keyword evidence="1" id="KW-0732">Signal</keyword>
<dbReference type="Proteomes" id="UP000887540">
    <property type="component" value="Unplaced"/>
</dbReference>
<evidence type="ECO:0000256" key="1">
    <source>
        <dbReference type="SAM" id="SignalP"/>
    </source>
</evidence>
<name>A0A914BWQ0_9BILA</name>
<protein>
    <submittedName>
        <fullName evidence="3">Uncharacterized protein</fullName>
    </submittedName>
</protein>
<organism evidence="2 3">
    <name type="scientific">Acrobeloides nanus</name>
    <dbReference type="NCBI Taxonomy" id="290746"/>
    <lineage>
        <taxon>Eukaryota</taxon>
        <taxon>Metazoa</taxon>
        <taxon>Ecdysozoa</taxon>
        <taxon>Nematoda</taxon>
        <taxon>Chromadorea</taxon>
        <taxon>Rhabditida</taxon>
        <taxon>Tylenchina</taxon>
        <taxon>Cephalobomorpha</taxon>
        <taxon>Cephaloboidea</taxon>
        <taxon>Cephalobidae</taxon>
        <taxon>Acrobeloides</taxon>
    </lineage>
</organism>
<feature type="signal peptide" evidence="1">
    <location>
        <begin position="1"/>
        <end position="28"/>
    </location>
</feature>